<name>A0A5N4DE42_CAMDR</name>
<feature type="region of interest" description="Disordered" evidence="1">
    <location>
        <begin position="524"/>
        <end position="586"/>
    </location>
</feature>
<feature type="signal peptide" evidence="2">
    <location>
        <begin position="1"/>
        <end position="17"/>
    </location>
</feature>
<accession>A0A5N4DE42</accession>
<dbReference type="EMBL" id="JWIN03000012">
    <property type="protein sequence ID" value="KAB1269408.1"/>
    <property type="molecule type" value="Genomic_DNA"/>
</dbReference>
<evidence type="ECO:0000313" key="3">
    <source>
        <dbReference type="EMBL" id="KAB1269408.1"/>
    </source>
</evidence>
<evidence type="ECO:0000313" key="4">
    <source>
        <dbReference type="Proteomes" id="UP000299084"/>
    </source>
</evidence>
<keyword evidence="2" id="KW-0732">Signal</keyword>
<feature type="region of interest" description="Disordered" evidence="1">
    <location>
        <begin position="289"/>
        <end position="318"/>
    </location>
</feature>
<feature type="region of interest" description="Disordered" evidence="1">
    <location>
        <begin position="1547"/>
        <end position="1574"/>
    </location>
</feature>
<evidence type="ECO:0000256" key="1">
    <source>
        <dbReference type="SAM" id="MobiDB-lite"/>
    </source>
</evidence>
<feature type="region of interest" description="Disordered" evidence="1">
    <location>
        <begin position="635"/>
        <end position="693"/>
    </location>
</feature>
<feature type="compositionally biased region" description="Basic and acidic residues" evidence="1">
    <location>
        <begin position="1556"/>
        <end position="1567"/>
    </location>
</feature>
<comment type="caution">
    <text evidence="3">The sequence shown here is derived from an EMBL/GenBank/DDBJ whole genome shotgun (WGS) entry which is preliminary data.</text>
</comment>
<reference evidence="3 4" key="1">
    <citation type="journal article" date="2019" name="Mol. Ecol. Resour.">
        <title>Improving Illumina assemblies with Hi-C and long reads: an example with the North African dromedary.</title>
        <authorList>
            <person name="Elbers J.P."/>
            <person name="Rogers M.F."/>
            <person name="Perelman P.L."/>
            <person name="Proskuryakova A.A."/>
            <person name="Serdyukova N.A."/>
            <person name="Johnson W.E."/>
            <person name="Horin P."/>
            <person name="Corander J."/>
            <person name="Murphy D."/>
            <person name="Burger P.A."/>
        </authorList>
    </citation>
    <scope>NUCLEOTIDE SEQUENCE [LARGE SCALE GENOMIC DNA]</scope>
    <source>
        <strain evidence="3">Drom800</strain>
        <tissue evidence="3">Blood</tissue>
    </source>
</reference>
<protein>
    <submittedName>
        <fullName evidence="3">Uncharacterized protein</fullName>
    </submittedName>
</protein>
<sequence>MHISGFSLVLTTPATLAFLDPRLHPRHSGCLPGSAWAPFPVLCPGSSQGRELATLWTKCQSSPDYESSPRLPKDSKFRGTPDLDRGKPARNSLLVRMLRAFVFADNKWCSPRDPRTASSGSTWGSESSFPLSEIQPTRWGQNKITARRAAHCSSGSIELSLDRHHPGSQEPLCFGHVPLLILSEPHSHQLVLVPGSGALPHQDQTRHGRATLPSESGVKGDANHILPLGRVPACDVRCWTRQSGQGGPTSAGSLGSILAKLRTPGSRTSGSANKCTRRHVCAGTCAQARAGDSQRSESKPETVAAESPQPASGARVRTTCSGPGASLGAERTCPHTFLLGLLALSKGQRAFLVLRFWAQGLERCKLRQTQSREGAGLCGEEAEKLGRQLEEECLGKGNVRCKGTEAGESLAGLRSIAEPVELQESFRKGSQRREALPTLVLAQAVTTPLENNDGSWWLRLEGGENCRFLRLGIWGQEVRAAVGACIWETPARPLTGCSAPGPAAWAGRVWGLSGRPGFLGWERKSQQGRWPEGGEGGAGLGTPAASEEEREAHHGGGLLVRDGKGAGGGSGAETLRRQGHGGAWATREGKLLPRRGQEAGLAGLGLCEQRTPSGRGAGVRAKGSRRRGCGSAAAVLGELGPRGGGGRRGLRGPGGPGPRWAGTRPRRPADGKGRAEPLEPLSVPHAAGRAGPRRCAGVTTWRSVSAAAEQGLAPGWGWGGRAGGAELRGGGGVGGGGWCGAVVRRPGGCSLPAPSPPRSHRLSPPALLAARKLALSGIPPPAGVGFYSESSRFSPFRAALCMLSDGASQQPREVRTAITSVLQGRKLKPREVKQLAQGHTARKERAEVQIKEDLLPELGFQSPHSAVGMHMLPVTETGSLSPLPPTCLFPSWPWHHRCKTGTWSVCAGQPVTTADRGRGSHPGPADGTCSQEERPALLAHTGLPRPLDLPLLPQATTAALELEMQGFHQEGAALTPFQAKPPDKWEESHGWPGTTVSRPRPRHVSGSPTTPALPLGGGWSPPWSNSQWGPAPWQRARSECARASWEKGEGRGAGTPGKKQKKTEGEAGGGGGKQLEGQSAPERERASAAWLLSVESLGDSGTAHPDTGVVKPESLSRLCNCLPAHDIIGSSTSENTQPLAQMVFLAGASTVMPSHRPCVVDVCKVPTGAKAENTERGRLQPRVGGCGGRVAVSHMSPSWHKDGDHPWGFYSVPPSFQDDPLPFCPDVKPCASAKMCPGSICTASCLQASAGGELGLASESREADYGGPTHEPGALHALNQSKESVTTAQGLLSFLPFPDLSKNMGPANTWDVRGGLWPFPCLPYRFSPLFPGMCPVGWGQVVHSGEGKARHQPDLGRKMNQDNKSRGKRGGEAGSGKARELGRSRRAQVWARAPRETAQAKKMKIGKKPLFQDEFVGYMFGSSPFTWGRTNQVKTERQLQAELLACVTPRGDTENPVRRGFFWDTQQGIAGCLTPRFLPSKCEGTSLSGCQRLRLPRRVLPAEDVGGIRCVFVCARACACGGEAGKMRVWRGRQSLAQTALNVILGSKPPSGGGEGRGRLAPGREHFGCQGRRA</sequence>
<feature type="region of interest" description="Disordered" evidence="1">
    <location>
        <begin position="979"/>
        <end position="1086"/>
    </location>
</feature>
<dbReference type="Proteomes" id="UP000299084">
    <property type="component" value="Unassembled WGS sequence"/>
</dbReference>
<feature type="chain" id="PRO_5024415037" evidence="2">
    <location>
        <begin position="18"/>
        <end position="1574"/>
    </location>
</feature>
<feature type="compositionally biased region" description="Gly residues" evidence="1">
    <location>
        <begin position="640"/>
        <end position="654"/>
    </location>
</feature>
<evidence type="ECO:0000256" key="2">
    <source>
        <dbReference type="SAM" id="SignalP"/>
    </source>
</evidence>
<organism evidence="3 4">
    <name type="scientific">Camelus dromedarius</name>
    <name type="common">Dromedary</name>
    <name type="synonym">Arabian camel</name>
    <dbReference type="NCBI Taxonomy" id="9838"/>
    <lineage>
        <taxon>Eukaryota</taxon>
        <taxon>Metazoa</taxon>
        <taxon>Chordata</taxon>
        <taxon>Craniata</taxon>
        <taxon>Vertebrata</taxon>
        <taxon>Euteleostomi</taxon>
        <taxon>Mammalia</taxon>
        <taxon>Eutheria</taxon>
        <taxon>Laurasiatheria</taxon>
        <taxon>Artiodactyla</taxon>
        <taxon>Tylopoda</taxon>
        <taxon>Camelidae</taxon>
        <taxon>Camelus</taxon>
    </lineage>
</organism>
<feature type="compositionally biased region" description="Basic and acidic residues" evidence="1">
    <location>
        <begin position="667"/>
        <end position="677"/>
    </location>
</feature>
<feature type="compositionally biased region" description="Low complexity" evidence="1">
    <location>
        <begin position="118"/>
        <end position="128"/>
    </location>
</feature>
<feature type="region of interest" description="Disordered" evidence="1">
    <location>
        <begin position="199"/>
        <end position="224"/>
    </location>
</feature>
<feature type="compositionally biased region" description="Basic and acidic residues" evidence="1">
    <location>
        <begin position="1036"/>
        <end position="1050"/>
    </location>
</feature>
<keyword evidence="4" id="KW-1185">Reference proteome</keyword>
<gene>
    <name evidence="3" type="ORF">Cadr_000017584</name>
</gene>
<feature type="region of interest" description="Disordered" evidence="1">
    <location>
        <begin position="61"/>
        <end position="85"/>
    </location>
</feature>
<feature type="region of interest" description="Disordered" evidence="1">
    <location>
        <begin position="111"/>
        <end position="137"/>
    </location>
</feature>
<feature type="compositionally biased region" description="Basic and acidic residues" evidence="1">
    <location>
        <begin position="1345"/>
        <end position="1383"/>
    </location>
</feature>
<feature type="region of interest" description="Disordered" evidence="1">
    <location>
        <begin position="1345"/>
        <end position="1395"/>
    </location>
</feature>
<feature type="compositionally biased region" description="Gly residues" evidence="1">
    <location>
        <begin position="531"/>
        <end position="540"/>
    </location>
</feature>
<proteinExistence type="predicted"/>
<feature type="compositionally biased region" description="Basic and acidic residues" evidence="1">
    <location>
        <begin position="71"/>
        <end position="85"/>
    </location>
</feature>